<feature type="compositionally biased region" description="Basic and acidic residues" evidence="1">
    <location>
        <begin position="161"/>
        <end position="171"/>
    </location>
</feature>
<organism evidence="2 3">
    <name type="scientific">Cytospora mali</name>
    <name type="common">Apple Valsa canker fungus</name>
    <name type="synonym">Valsa mali</name>
    <dbReference type="NCBI Taxonomy" id="578113"/>
    <lineage>
        <taxon>Eukaryota</taxon>
        <taxon>Fungi</taxon>
        <taxon>Dikarya</taxon>
        <taxon>Ascomycota</taxon>
        <taxon>Pezizomycotina</taxon>
        <taxon>Sordariomycetes</taxon>
        <taxon>Sordariomycetidae</taxon>
        <taxon>Diaporthales</taxon>
        <taxon>Cytosporaceae</taxon>
        <taxon>Cytospora</taxon>
    </lineage>
</organism>
<feature type="compositionally biased region" description="Polar residues" evidence="1">
    <location>
        <begin position="56"/>
        <end position="71"/>
    </location>
</feature>
<evidence type="ECO:0000256" key="1">
    <source>
        <dbReference type="SAM" id="MobiDB-lite"/>
    </source>
</evidence>
<proteinExistence type="predicted"/>
<feature type="compositionally biased region" description="Basic and acidic residues" evidence="1">
    <location>
        <begin position="22"/>
        <end position="43"/>
    </location>
</feature>
<sequence>MRLLMLFMLSAKQPSGRPPRVVKRDAKRSDGHAKGKPPKEQQDSHSFSSLSAMSSVTTQGPSPLMQSSTESFPWAILPPDPWLDSVPDDWNTDGIADSLVDHHISVAEGDPLQGLLDSSTPLTHDEITSSVVKNPVPFPDALTPMTSNTCASPTQPPPECPPEKLQQDDSQKSSYQAQTCLGSDIVKDTNGLTRLSLWIYQLQSEAGSKLPTPHLCENITTVTYHVLKALQGTFDGSERGLQRLDSQYLPPGLFGDQWSDTQSRRDSISSSMYPDDHHEHEASIIDTYTFLLIAACYQRLLDLFKHICISMHMHMDNVATPQSSVAQVVMTTELISHLLGRLDRGLEQTLCAGLPANTASTASFPNVSKLTSWSNFDAGPVLPDTWSGTNGFSGIDDLFSDGTRHESYLQSLTSVIGSMTRRKAALRTHISVIKRTIEGSEKF</sequence>
<feature type="region of interest" description="Disordered" evidence="1">
    <location>
        <begin position="142"/>
        <end position="174"/>
    </location>
</feature>
<name>A0A194W5Q2_CYTMA</name>
<dbReference type="AlphaFoldDB" id="A0A194W5Q2"/>
<evidence type="ECO:0000313" key="2">
    <source>
        <dbReference type="EMBL" id="KUI71856.1"/>
    </source>
</evidence>
<dbReference type="Proteomes" id="UP000078559">
    <property type="component" value="Chromosome 8"/>
</dbReference>
<keyword evidence="3" id="KW-1185">Reference proteome</keyword>
<reference evidence="2" key="1">
    <citation type="submission" date="2014-12" db="EMBL/GenBank/DDBJ databases">
        <title>Genome Sequence of Valsa Canker Pathogens Uncovers a Specific Adaption of Colonization on Woody Bark.</title>
        <authorList>
            <person name="Yin Z."/>
            <person name="Liu H."/>
            <person name="Gao X."/>
            <person name="Li Z."/>
            <person name="Song N."/>
            <person name="Ke X."/>
            <person name="Dai Q."/>
            <person name="Wu Y."/>
            <person name="Sun Y."/>
            <person name="Xu J.-R."/>
            <person name="Kang Z.K."/>
            <person name="Wang L."/>
            <person name="Huang L."/>
        </authorList>
    </citation>
    <scope>NUCLEOTIDE SEQUENCE [LARGE SCALE GENOMIC DNA]</scope>
    <source>
        <strain evidence="2">03-8</strain>
    </source>
</reference>
<dbReference type="OrthoDB" id="4222821at2759"/>
<dbReference type="EMBL" id="CM003105">
    <property type="protein sequence ID" value="KUI71856.1"/>
    <property type="molecule type" value="Genomic_DNA"/>
</dbReference>
<accession>A0A194W5Q2</accession>
<feature type="region of interest" description="Disordered" evidence="1">
    <location>
        <begin position="9"/>
        <end position="72"/>
    </location>
</feature>
<feature type="compositionally biased region" description="Low complexity" evidence="1">
    <location>
        <begin position="44"/>
        <end position="55"/>
    </location>
</feature>
<gene>
    <name evidence="2" type="ORF">VM1G_07487</name>
</gene>
<protein>
    <submittedName>
        <fullName evidence="2">Uncharacterized protein</fullName>
    </submittedName>
</protein>
<evidence type="ECO:0000313" key="3">
    <source>
        <dbReference type="Proteomes" id="UP000078559"/>
    </source>
</evidence>